<keyword evidence="2" id="KW-1185">Reference proteome</keyword>
<evidence type="ECO:0000313" key="2">
    <source>
        <dbReference type="Proteomes" id="UP000541444"/>
    </source>
</evidence>
<accession>A0A7J7MSS7</accession>
<comment type="caution">
    <text evidence="1">The sequence shown here is derived from an EMBL/GenBank/DDBJ whole genome shotgun (WGS) entry which is preliminary data.</text>
</comment>
<proteinExistence type="predicted"/>
<sequence>MGPDVTKKFIHSTELLRAQIMEGKESYIDLENQFSQYKAENDAKLDSLRDMVISLRSFERAATPTVNVDRSRVLPVVGFLSFLYAHKGLKMLPILGSVIPYFCGYL</sequence>
<dbReference type="AlphaFoldDB" id="A0A7J7MSS7"/>
<dbReference type="EMBL" id="JACGCM010001245">
    <property type="protein sequence ID" value="KAF6157971.1"/>
    <property type="molecule type" value="Genomic_DNA"/>
</dbReference>
<organism evidence="1 2">
    <name type="scientific">Kingdonia uniflora</name>
    <dbReference type="NCBI Taxonomy" id="39325"/>
    <lineage>
        <taxon>Eukaryota</taxon>
        <taxon>Viridiplantae</taxon>
        <taxon>Streptophyta</taxon>
        <taxon>Embryophyta</taxon>
        <taxon>Tracheophyta</taxon>
        <taxon>Spermatophyta</taxon>
        <taxon>Magnoliopsida</taxon>
        <taxon>Ranunculales</taxon>
        <taxon>Circaeasteraceae</taxon>
        <taxon>Kingdonia</taxon>
    </lineage>
</organism>
<dbReference type="Proteomes" id="UP000541444">
    <property type="component" value="Unassembled WGS sequence"/>
</dbReference>
<name>A0A7J7MSS7_9MAGN</name>
<evidence type="ECO:0000313" key="1">
    <source>
        <dbReference type="EMBL" id="KAF6157971.1"/>
    </source>
</evidence>
<reference evidence="1 2" key="1">
    <citation type="journal article" date="2020" name="IScience">
        <title>Genome Sequencing of the Endangered Kingdonia uniflora (Circaeasteraceae, Ranunculales) Reveals Potential Mechanisms of Evolutionary Specialization.</title>
        <authorList>
            <person name="Sun Y."/>
            <person name="Deng T."/>
            <person name="Zhang A."/>
            <person name="Moore M.J."/>
            <person name="Landis J.B."/>
            <person name="Lin N."/>
            <person name="Zhang H."/>
            <person name="Zhang X."/>
            <person name="Huang J."/>
            <person name="Zhang X."/>
            <person name="Sun H."/>
            <person name="Wang H."/>
        </authorList>
    </citation>
    <scope>NUCLEOTIDE SEQUENCE [LARGE SCALE GENOMIC DNA]</scope>
    <source>
        <strain evidence="1">TB1705</strain>
        <tissue evidence="1">Leaf</tissue>
    </source>
</reference>
<protein>
    <submittedName>
        <fullName evidence="1">Uncharacterized protein</fullName>
    </submittedName>
</protein>
<gene>
    <name evidence="1" type="ORF">GIB67_015287</name>
</gene>